<protein>
    <submittedName>
        <fullName evidence="2">Uncharacterized protein</fullName>
    </submittedName>
</protein>
<evidence type="ECO:0000313" key="3">
    <source>
        <dbReference type="Proteomes" id="UP000184474"/>
    </source>
</evidence>
<organism evidence="2 3">
    <name type="scientific">Reichenbachiella agariperforans</name>
    <dbReference type="NCBI Taxonomy" id="156994"/>
    <lineage>
        <taxon>Bacteria</taxon>
        <taxon>Pseudomonadati</taxon>
        <taxon>Bacteroidota</taxon>
        <taxon>Cytophagia</taxon>
        <taxon>Cytophagales</taxon>
        <taxon>Reichenbachiellaceae</taxon>
        <taxon>Reichenbachiella</taxon>
    </lineage>
</organism>
<name>A0A1M6UNC6_REIAG</name>
<proteinExistence type="predicted"/>
<keyword evidence="1" id="KW-0472">Membrane</keyword>
<keyword evidence="3" id="KW-1185">Reference proteome</keyword>
<evidence type="ECO:0000313" key="2">
    <source>
        <dbReference type="EMBL" id="SHK70714.1"/>
    </source>
</evidence>
<dbReference type="Proteomes" id="UP000184474">
    <property type="component" value="Unassembled WGS sequence"/>
</dbReference>
<sequence>MEQEKKSNSFFRILISAGLLSFILGVFSLWVNTNEKRKLDQKQFQNGLIEQAMTLQGRERSTYINTLFKCGVIDSAYKDSLVKYTGYWKGYQAARAENGFLGSIEEFFKQKGRIPYTIQELDGTITIQSTIKLFDNNIYYYPYDSNKQFQLRFPGADEILMTSDDGHYRFNRGETSVWNKVDLKWERWKKPKGESMK</sequence>
<keyword evidence="1" id="KW-1133">Transmembrane helix</keyword>
<dbReference type="RefSeq" id="WP_073124435.1">
    <property type="nucleotide sequence ID" value="NZ_FRAA01000007.1"/>
</dbReference>
<dbReference type="STRING" id="156994.SAMN04488028_107202"/>
<reference evidence="3" key="1">
    <citation type="submission" date="2016-11" db="EMBL/GenBank/DDBJ databases">
        <authorList>
            <person name="Varghese N."/>
            <person name="Submissions S."/>
        </authorList>
    </citation>
    <scope>NUCLEOTIDE SEQUENCE [LARGE SCALE GENOMIC DNA]</scope>
    <source>
        <strain evidence="3">DSM 26134</strain>
    </source>
</reference>
<gene>
    <name evidence="2" type="ORF">SAMN04488028_107202</name>
</gene>
<dbReference type="AlphaFoldDB" id="A0A1M6UNC6"/>
<keyword evidence="1" id="KW-0812">Transmembrane</keyword>
<accession>A0A1M6UNC6</accession>
<feature type="transmembrane region" description="Helical" evidence="1">
    <location>
        <begin position="12"/>
        <end position="31"/>
    </location>
</feature>
<dbReference type="EMBL" id="FRAA01000007">
    <property type="protein sequence ID" value="SHK70714.1"/>
    <property type="molecule type" value="Genomic_DNA"/>
</dbReference>
<evidence type="ECO:0000256" key="1">
    <source>
        <dbReference type="SAM" id="Phobius"/>
    </source>
</evidence>